<feature type="domain" description="Major facilitator superfamily (MFS) profile" evidence="7">
    <location>
        <begin position="15"/>
        <end position="414"/>
    </location>
</feature>
<feature type="transmembrane region" description="Helical" evidence="6">
    <location>
        <begin position="259"/>
        <end position="282"/>
    </location>
</feature>
<evidence type="ECO:0000313" key="9">
    <source>
        <dbReference type="Proteomes" id="UP001057498"/>
    </source>
</evidence>
<dbReference type="Proteomes" id="UP001057498">
    <property type="component" value="Chromosome"/>
</dbReference>
<evidence type="ECO:0000256" key="4">
    <source>
        <dbReference type="ARBA" id="ARBA00022989"/>
    </source>
</evidence>
<feature type="transmembrane region" description="Helical" evidence="6">
    <location>
        <begin position="394"/>
        <end position="413"/>
    </location>
</feature>
<dbReference type="InterPro" id="IPR036259">
    <property type="entry name" value="MFS_trans_sf"/>
</dbReference>
<accession>A0ABN6PM23</accession>
<comment type="subcellular location">
    <subcellularLocation>
        <location evidence="1">Membrane</location>
        <topology evidence="1">Multi-pass membrane protein</topology>
    </subcellularLocation>
</comment>
<feature type="transmembrane region" description="Helical" evidence="6">
    <location>
        <begin position="294"/>
        <end position="313"/>
    </location>
</feature>
<dbReference type="PANTHER" id="PTHR23505:SF79">
    <property type="entry name" value="PROTEIN SPINSTER"/>
    <property type="match status" value="1"/>
</dbReference>
<dbReference type="InterPro" id="IPR020846">
    <property type="entry name" value="MFS_dom"/>
</dbReference>
<reference evidence="8" key="1">
    <citation type="submission" date="2022-04" db="EMBL/GenBank/DDBJ databases">
        <title>Whole genome sequence of Sphaerotilus sp. FB-5.</title>
        <authorList>
            <person name="Takeda M."/>
            <person name="Narihara S."/>
            <person name="Akimoto M."/>
            <person name="Akimoto R."/>
            <person name="Nishiyashiki S."/>
            <person name="Murakami T."/>
        </authorList>
    </citation>
    <scope>NUCLEOTIDE SEQUENCE</scope>
    <source>
        <strain evidence="8">FB-5</strain>
    </source>
</reference>
<dbReference type="PANTHER" id="PTHR23505">
    <property type="entry name" value="SPINSTER"/>
    <property type="match status" value="1"/>
</dbReference>
<keyword evidence="2" id="KW-0813">Transport</keyword>
<feature type="transmembrane region" description="Helical" evidence="6">
    <location>
        <begin position="50"/>
        <end position="70"/>
    </location>
</feature>
<dbReference type="InterPro" id="IPR011701">
    <property type="entry name" value="MFS"/>
</dbReference>
<keyword evidence="9" id="KW-1185">Reference proteome</keyword>
<feature type="transmembrane region" description="Helical" evidence="6">
    <location>
        <begin position="226"/>
        <end position="247"/>
    </location>
</feature>
<evidence type="ECO:0000256" key="2">
    <source>
        <dbReference type="ARBA" id="ARBA00022448"/>
    </source>
</evidence>
<organism evidence="8 9">
    <name type="scientific">Sphaerotilus microaerophilus</name>
    <dbReference type="NCBI Taxonomy" id="2914710"/>
    <lineage>
        <taxon>Bacteria</taxon>
        <taxon>Pseudomonadati</taxon>
        <taxon>Pseudomonadota</taxon>
        <taxon>Betaproteobacteria</taxon>
        <taxon>Burkholderiales</taxon>
        <taxon>Sphaerotilaceae</taxon>
        <taxon>Sphaerotilus</taxon>
    </lineage>
</organism>
<evidence type="ECO:0000256" key="3">
    <source>
        <dbReference type="ARBA" id="ARBA00022692"/>
    </source>
</evidence>
<feature type="transmembrane region" description="Helical" evidence="6">
    <location>
        <begin position="82"/>
        <end position="104"/>
    </location>
</feature>
<dbReference type="Gene3D" id="1.20.1250.20">
    <property type="entry name" value="MFS general substrate transporter like domains"/>
    <property type="match status" value="1"/>
</dbReference>
<evidence type="ECO:0000313" key="8">
    <source>
        <dbReference type="EMBL" id="BDI06226.1"/>
    </source>
</evidence>
<dbReference type="SUPFAM" id="SSF103473">
    <property type="entry name" value="MFS general substrate transporter"/>
    <property type="match status" value="1"/>
</dbReference>
<proteinExistence type="predicted"/>
<feature type="transmembrane region" description="Helical" evidence="6">
    <location>
        <begin position="319"/>
        <end position="344"/>
    </location>
</feature>
<evidence type="ECO:0000259" key="7">
    <source>
        <dbReference type="PROSITE" id="PS50850"/>
    </source>
</evidence>
<evidence type="ECO:0000256" key="6">
    <source>
        <dbReference type="SAM" id="Phobius"/>
    </source>
</evidence>
<keyword evidence="4 6" id="KW-1133">Transmembrane helix</keyword>
<keyword evidence="5 6" id="KW-0472">Membrane</keyword>
<sequence length="431" mass="44144">MNPVARSAALQRRQVLVLLTALSALAFMDRQIIAVLIQPVKAEFGLSDLQIGLVTGLGYALTFALIGVPLGRRADRGGRRDLVAWCRGLGGLLAALGGAASGFWTLMASRAGGAISDAGAAPASMSMLADLYPPEQRSRAMSVFGTGGSIGALLAMVVGAWLAQRYGWRATVVLVGCSTLGLSALLRFGVTEPARAAVPTAPAALAAAELQGGAVGAIWREPVTRWLIVAAACALLAGYAFGTWNTALLVRRHGLSLQGAGWVSGSAALASVLGGLAAGALTDHLTRRDLRWQIGVPMLGVGIALPCALAYLALPAGAITPAVALVTAFAFFITWWVAPAYAALSLVVPPQRRATASAMLMLAGAVLASGLGPILTGGLSDVLEARLPGDGLRIALACMVGMLLPGLFAFARVRATYPAAHRALHPAALPR</sequence>
<name>A0ABN6PM23_9BURK</name>
<feature type="transmembrane region" description="Helical" evidence="6">
    <location>
        <begin position="356"/>
        <end position="374"/>
    </location>
</feature>
<evidence type="ECO:0000256" key="1">
    <source>
        <dbReference type="ARBA" id="ARBA00004141"/>
    </source>
</evidence>
<feature type="transmembrane region" description="Helical" evidence="6">
    <location>
        <begin position="140"/>
        <end position="163"/>
    </location>
</feature>
<dbReference type="Pfam" id="PF07690">
    <property type="entry name" value="MFS_1"/>
    <property type="match status" value="1"/>
</dbReference>
<dbReference type="InterPro" id="IPR044770">
    <property type="entry name" value="MFS_spinster-like"/>
</dbReference>
<protein>
    <submittedName>
        <fullName evidence="8">MFS-type efflux pump</fullName>
    </submittedName>
</protein>
<dbReference type="EMBL" id="AP025730">
    <property type="protein sequence ID" value="BDI06226.1"/>
    <property type="molecule type" value="Genomic_DNA"/>
</dbReference>
<evidence type="ECO:0000256" key="5">
    <source>
        <dbReference type="ARBA" id="ARBA00023136"/>
    </source>
</evidence>
<keyword evidence="3 6" id="KW-0812">Transmembrane</keyword>
<dbReference type="PROSITE" id="PS50850">
    <property type="entry name" value="MFS"/>
    <property type="match status" value="1"/>
</dbReference>
<gene>
    <name evidence="8" type="ORF">CATMQ487_31960</name>
</gene>